<name>A0A179UCQ3_BLAGS</name>
<proteinExistence type="predicted"/>
<feature type="non-terminal residue" evidence="2">
    <location>
        <position position="1"/>
    </location>
</feature>
<organism evidence="2 3">
    <name type="scientific">Blastomyces gilchristii (strain SLH14081)</name>
    <name type="common">Blastomyces dermatitidis</name>
    <dbReference type="NCBI Taxonomy" id="559298"/>
    <lineage>
        <taxon>Eukaryota</taxon>
        <taxon>Fungi</taxon>
        <taxon>Dikarya</taxon>
        <taxon>Ascomycota</taxon>
        <taxon>Pezizomycotina</taxon>
        <taxon>Eurotiomycetes</taxon>
        <taxon>Eurotiomycetidae</taxon>
        <taxon>Onygenales</taxon>
        <taxon>Ajellomycetaceae</taxon>
        <taxon>Blastomyces</taxon>
    </lineage>
</organism>
<sequence>IITDSSSSFSFSNQKKTYTQVVKSAISKSTVSKPAPNYENTQRKNTHTSLYRKEEKK</sequence>
<dbReference type="GeneID" id="42528413"/>
<gene>
    <name evidence="2" type="ORF">BDBG_16218</name>
</gene>
<dbReference type="AlphaFoldDB" id="A0A179UCQ3"/>
<dbReference type="EMBL" id="GG657449">
    <property type="protein sequence ID" value="OAT04302.1"/>
    <property type="molecule type" value="Genomic_DNA"/>
</dbReference>
<feature type="non-terminal residue" evidence="2">
    <location>
        <position position="57"/>
    </location>
</feature>
<keyword evidence="3" id="KW-1185">Reference proteome</keyword>
<feature type="region of interest" description="Disordered" evidence="1">
    <location>
        <begin position="26"/>
        <end position="57"/>
    </location>
</feature>
<evidence type="ECO:0000313" key="3">
    <source>
        <dbReference type="Proteomes" id="UP000002038"/>
    </source>
</evidence>
<dbReference type="RefSeq" id="XP_031576101.1">
    <property type="nucleotide sequence ID" value="XM_031724214.1"/>
</dbReference>
<dbReference type="KEGG" id="bgh:BDBG_16218"/>
<dbReference type="Proteomes" id="UP000002038">
    <property type="component" value="Unassembled WGS sequence"/>
</dbReference>
<accession>A0A179UCQ3</accession>
<evidence type="ECO:0000256" key="1">
    <source>
        <dbReference type="SAM" id="MobiDB-lite"/>
    </source>
</evidence>
<evidence type="ECO:0000313" key="2">
    <source>
        <dbReference type="EMBL" id="OAT04302.1"/>
    </source>
</evidence>
<reference evidence="3" key="1">
    <citation type="journal article" date="2015" name="PLoS Genet.">
        <title>The dynamic genome and transcriptome of the human fungal pathogen Blastomyces and close relative Emmonsia.</title>
        <authorList>
            <person name="Munoz J.F."/>
            <person name="Gauthier G.M."/>
            <person name="Desjardins C.A."/>
            <person name="Gallo J.E."/>
            <person name="Holder J."/>
            <person name="Sullivan T.D."/>
            <person name="Marty A.J."/>
            <person name="Carmen J.C."/>
            <person name="Chen Z."/>
            <person name="Ding L."/>
            <person name="Gujja S."/>
            <person name="Magrini V."/>
            <person name="Misas E."/>
            <person name="Mitreva M."/>
            <person name="Priest M."/>
            <person name="Saif S."/>
            <person name="Whiston E.A."/>
            <person name="Young S."/>
            <person name="Zeng Q."/>
            <person name="Goldman W.E."/>
            <person name="Mardis E.R."/>
            <person name="Taylor J.W."/>
            <person name="McEwen J.G."/>
            <person name="Clay O.K."/>
            <person name="Klein B.S."/>
            <person name="Cuomo C.A."/>
        </authorList>
    </citation>
    <scope>NUCLEOTIDE SEQUENCE [LARGE SCALE GENOMIC DNA]</scope>
    <source>
        <strain evidence="3">SLH14081</strain>
    </source>
</reference>
<dbReference type="VEuPathDB" id="FungiDB:BDBG_16218"/>
<protein>
    <submittedName>
        <fullName evidence="2">Uncharacterized protein</fullName>
    </submittedName>
</protein>